<evidence type="ECO:0000313" key="2">
    <source>
        <dbReference type="Proteomes" id="UP001196765"/>
    </source>
</evidence>
<reference evidence="1" key="1">
    <citation type="submission" date="2021-06" db="EMBL/GenBank/DDBJ databases">
        <title>Collection of gut derived symbiotic bacterial strains cultured from healthy donors.</title>
        <authorList>
            <person name="Lin H."/>
            <person name="Littmann E."/>
            <person name="Pamer E.G."/>
        </authorList>
    </citation>
    <scope>NUCLEOTIDE SEQUENCE</scope>
    <source>
        <strain evidence="1">MSK.21.74</strain>
    </source>
</reference>
<gene>
    <name evidence="1" type="ORF">KSW82_15970</name>
</gene>
<protein>
    <submittedName>
        <fullName evidence="1">Uncharacterized protein</fullName>
    </submittedName>
</protein>
<dbReference type="Proteomes" id="UP001196765">
    <property type="component" value="Unassembled WGS sequence"/>
</dbReference>
<dbReference type="EMBL" id="JAHOEI010000117">
    <property type="protein sequence ID" value="MBV3389216.1"/>
    <property type="molecule type" value="Genomic_DNA"/>
</dbReference>
<sequence length="199" mass="23697">MQKKWTKETVFEESKKYSSRSEFKKKKSGAFRIAYMNGWLDEMIWLVRPTAKPIKWTKEAVFEESRKYFIVTEFMNNAVTAYTIAKNNNWLTEMDWLAPSKRKPSGYWKIKENVINESKNYKSVTEFQRKNSRAFDSAKLNGWLDEMDWLAKTNRKPVGYWKEKNNVFEESKKYNNRSDFCEGCYLAYITAKNNGGLMK</sequence>
<dbReference type="AlphaFoldDB" id="A0AAW4N7H6"/>
<proteinExistence type="predicted"/>
<organism evidence="1 2">
    <name type="scientific">Segatella copri</name>
    <dbReference type="NCBI Taxonomy" id="165179"/>
    <lineage>
        <taxon>Bacteria</taxon>
        <taxon>Pseudomonadati</taxon>
        <taxon>Bacteroidota</taxon>
        <taxon>Bacteroidia</taxon>
        <taxon>Bacteroidales</taxon>
        <taxon>Prevotellaceae</taxon>
        <taxon>Segatella</taxon>
    </lineage>
</organism>
<accession>A0AAW4N7H6</accession>
<evidence type="ECO:0000313" key="1">
    <source>
        <dbReference type="EMBL" id="MBV3389216.1"/>
    </source>
</evidence>
<name>A0AAW4N7H6_9BACT</name>
<dbReference type="RefSeq" id="WP_217313747.1">
    <property type="nucleotide sequence ID" value="NZ_JAHOEA010000020.1"/>
</dbReference>
<comment type="caution">
    <text evidence="1">The sequence shown here is derived from an EMBL/GenBank/DDBJ whole genome shotgun (WGS) entry which is preliminary data.</text>
</comment>